<comment type="function">
    <text evidence="6">Part of the phosphoribosylformylglycinamidine synthase complex involved in the purines biosynthetic pathway. Catalyzes the ATP-dependent conversion of formylglycinamide ribonucleotide (FGAR) and glutamine to yield formylglycinamidine ribonucleotide (FGAM) and glutamate. The FGAM synthase complex is composed of three subunits. PurQ produces an ammonia molecule by converting glutamine to glutamate. PurL transfers the ammonia molecule to FGAR to form FGAM in an ATP-dependent manner. PurS interacts with PurQ and PurL and is thought to assist in the transfer of the ammonia molecule from PurQ to PurL.</text>
</comment>
<dbReference type="PANTHER" id="PTHR34696:SF1">
    <property type="entry name" value="PHOSPHORIBOSYLFORMYLGLYCINAMIDINE SYNTHASE SUBUNIT PURS"/>
    <property type="match status" value="1"/>
</dbReference>
<comment type="catalytic activity">
    <reaction evidence="6">
        <text>N(2)-formyl-N(1)-(5-phospho-beta-D-ribosyl)glycinamide + L-glutamine + ATP + H2O = 2-formamido-N(1)-(5-O-phospho-beta-D-ribosyl)acetamidine + L-glutamate + ADP + phosphate + H(+)</text>
        <dbReference type="Rhea" id="RHEA:17129"/>
        <dbReference type="ChEBI" id="CHEBI:15377"/>
        <dbReference type="ChEBI" id="CHEBI:15378"/>
        <dbReference type="ChEBI" id="CHEBI:29985"/>
        <dbReference type="ChEBI" id="CHEBI:30616"/>
        <dbReference type="ChEBI" id="CHEBI:43474"/>
        <dbReference type="ChEBI" id="CHEBI:58359"/>
        <dbReference type="ChEBI" id="CHEBI:147286"/>
        <dbReference type="ChEBI" id="CHEBI:147287"/>
        <dbReference type="ChEBI" id="CHEBI:456216"/>
        <dbReference type="EC" id="6.3.5.3"/>
    </reaction>
</comment>
<dbReference type="PANTHER" id="PTHR34696">
    <property type="entry name" value="PHOSPHORIBOSYLFORMYLGLYCINAMIDINE SYNTHASE SUBUNIT PURS"/>
    <property type="match status" value="1"/>
</dbReference>
<organism evidence="7 8">
    <name type="scientific">Thermobrachium celere DSM 8682</name>
    <dbReference type="NCBI Taxonomy" id="941824"/>
    <lineage>
        <taxon>Bacteria</taxon>
        <taxon>Bacillati</taxon>
        <taxon>Bacillota</taxon>
        <taxon>Clostridia</taxon>
        <taxon>Eubacteriales</taxon>
        <taxon>Clostridiaceae</taxon>
        <taxon>Thermobrachium</taxon>
    </lineage>
</organism>
<dbReference type="SUPFAM" id="SSF82697">
    <property type="entry name" value="PurS-like"/>
    <property type="match status" value="1"/>
</dbReference>
<dbReference type="RefSeq" id="WP_018663423.1">
    <property type="nucleotide sequence ID" value="NZ_HF952018.1"/>
</dbReference>
<dbReference type="Pfam" id="PF02700">
    <property type="entry name" value="PurS"/>
    <property type="match status" value="1"/>
</dbReference>
<accession>R7RV92</accession>
<keyword evidence="1 6" id="KW-0963">Cytoplasm</keyword>
<evidence type="ECO:0000313" key="7">
    <source>
        <dbReference type="EMBL" id="CDF59485.1"/>
    </source>
</evidence>
<comment type="caution">
    <text evidence="7">The sequence shown here is derived from an EMBL/GenBank/DDBJ whole genome shotgun (WGS) entry which is preliminary data.</text>
</comment>
<dbReference type="GO" id="GO:0005737">
    <property type="term" value="C:cytoplasm"/>
    <property type="evidence" value="ECO:0007669"/>
    <property type="project" value="UniProtKB-SubCell"/>
</dbReference>
<evidence type="ECO:0000256" key="6">
    <source>
        <dbReference type="HAMAP-Rule" id="MF_01926"/>
    </source>
</evidence>
<dbReference type="eggNOG" id="COG1828">
    <property type="taxonomic scope" value="Bacteria"/>
</dbReference>
<dbReference type="GO" id="GO:0004642">
    <property type="term" value="F:phosphoribosylformylglycinamidine synthase activity"/>
    <property type="evidence" value="ECO:0007669"/>
    <property type="project" value="UniProtKB-UniRule"/>
</dbReference>
<keyword evidence="5 6" id="KW-0067">ATP-binding</keyword>
<comment type="subunit">
    <text evidence="6">Part of the FGAM synthase complex composed of 1 PurL, 1 PurQ and 2 PurS subunits.</text>
</comment>
<protein>
    <recommendedName>
        <fullName evidence="6">Phosphoribosylformylglycinamidine synthase subunit PurS</fullName>
        <shortName evidence="6">FGAM synthase</shortName>
        <ecNumber evidence="6">6.3.5.3</ecNumber>
    </recommendedName>
    <alternativeName>
        <fullName evidence="6">Formylglycinamide ribonucleotide amidotransferase subunit III</fullName>
        <shortName evidence="6">FGAR amidotransferase III</shortName>
        <shortName evidence="6">FGAR-AT III</shortName>
    </alternativeName>
    <alternativeName>
        <fullName evidence="6">Phosphoribosylformylglycinamidine synthase subunit III</fullName>
    </alternativeName>
</protein>
<reference evidence="7" key="1">
    <citation type="submission" date="2013-03" db="EMBL/GenBank/DDBJ databases">
        <title>Draft genome sequence of the hydrogen-ethanol-producing anaerobic alkalithermophilic Caloramator celere.</title>
        <authorList>
            <person name="Ciranna A."/>
            <person name="Larjo A."/>
            <person name="Kivisto A."/>
            <person name="Santala V."/>
            <person name="Roos C."/>
            <person name="Karp M."/>
        </authorList>
    </citation>
    <scope>NUCLEOTIDE SEQUENCE [LARGE SCALE GENOMIC DNA]</scope>
    <source>
        <strain evidence="7">DSM 8682</strain>
    </source>
</reference>
<keyword evidence="4 6" id="KW-0658">Purine biosynthesis</keyword>
<dbReference type="EMBL" id="CAVN010000099">
    <property type="protein sequence ID" value="CDF59485.1"/>
    <property type="molecule type" value="Genomic_DNA"/>
</dbReference>
<evidence type="ECO:0000256" key="5">
    <source>
        <dbReference type="ARBA" id="ARBA00022840"/>
    </source>
</evidence>
<comment type="subcellular location">
    <subcellularLocation>
        <location evidence="6">Cytoplasm</location>
    </subcellularLocation>
</comment>
<keyword evidence="3 6" id="KW-0547">Nucleotide-binding</keyword>
<dbReference type="EC" id="6.3.5.3" evidence="6"/>
<dbReference type="UniPathway" id="UPA00074">
    <property type="reaction ID" value="UER00128"/>
</dbReference>
<dbReference type="GO" id="GO:0005524">
    <property type="term" value="F:ATP binding"/>
    <property type="evidence" value="ECO:0007669"/>
    <property type="project" value="UniProtKB-UniRule"/>
</dbReference>
<dbReference type="AlphaFoldDB" id="R7RV92"/>
<evidence type="ECO:0000256" key="3">
    <source>
        <dbReference type="ARBA" id="ARBA00022741"/>
    </source>
</evidence>
<evidence type="ECO:0000256" key="1">
    <source>
        <dbReference type="ARBA" id="ARBA00022490"/>
    </source>
</evidence>
<keyword evidence="2 6" id="KW-0436">Ligase</keyword>
<evidence type="ECO:0000256" key="2">
    <source>
        <dbReference type="ARBA" id="ARBA00022598"/>
    </source>
</evidence>
<dbReference type="HAMAP" id="MF_01926">
    <property type="entry name" value="PurS"/>
    <property type="match status" value="1"/>
</dbReference>
<dbReference type="NCBIfam" id="NF004630">
    <property type="entry name" value="PRK05974.1"/>
    <property type="match status" value="1"/>
</dbReference>
<dbReference type="HOGENOM" id="CLU_164833_0_0_9"/>
<dbReference type="GO" id="GO:0006189">
    <property type="term" value="P:'de novo' IMP biosynthetic process"/>
    <property type="evidence" value="ECO:0007669"/>
    <property type="project" value="UniProtKB-UniRule"/>
</dbReference>
<comment type="pathway">
    <text evidence="6">Purine metabolism; IMP biosynthesis via de novo pathway; 5-amino-1-(5-phospho-D-ribosyl)imidazole from N(2)-formyl-N(1)-(5-phospho-D-ribosyl)glycinamide: step 1/2.</text>
</comment>
<dbReference type="InterPro" id="IPR003850">
    <property type="entry name" value="PurS"/>
</dbReference>
<keyword evidence="8" id="KW-1185">Reference proteome</keyword>
<dbReference type="Gene3D" id="3.30.1280.10">
    <property type="entry name" value="Phosphoribosylformylglycinamidine synthase subunit PurS"/>
    <property type="match status" value="1"/>
</dbReference>
<gene>
    <name evidence="6" type="primary">purS</name>
    <name evidence="7" type="ORF">TCEL_00951</name>
</gene>
<dbReference type="InterPro" id="IPR036604">
    <property type="entry name" value="PurS-like_sf"/>
</dbReference>
<sequence length="82" mass="9494">MIKAYIDVTLKKSILDPQGTAVKKGLEKLGLYAEDVRIGKHIEVVLREDKIEAAREKIDEMCRRLLVNFEVETYSVRFEVIE</sequence>
<evidence type="ECO:0000313" key="8">
    <source>
        <dbReference type="Proteomes" id="UP000014923"/>
    </source>
</evidence>
<comment type="similarity">
    <text evidence="6">Belongs to the PurS family.</text>
</comment>
<evidence type="ECO:0000256" key="4">
    <source>
        <dbReference type="ARBA" id="ARBA00022755"/>
    </source>
</evidence>
<dbReference type="OrthoDB" id="9799101at2"/>
<dbReference type="NCBIfam" id="TIGR00302">
    <property type="entry name" value="phosphoribosylformylglycinamidine synthase subunit PurS"/>
    <property type="match status" value="1"/>
</dbReference>
<dbReference type="Proteomes" id="UP000014923">
    <property type="component" value="Unassembled WGS sequence"/>
</dbReference>
<name>R7RV92_9CLOT</name>
<proteinExistence type="inferred from homology"/>